<dbReference type="PANTHER" id="PTHR21666:SF290">
    <property type="entry name" value="PEPTIDASE M23 DOMAIN PROTEIN"/>
    <property type="match status" value="1"/>
</dbReference>
<dbReference type="EMBL" id="CP021983">
    <property type="protein sequence ID" value="ASC72129.1"/>
    <property type="molecule type" value="Genomic_DNA"/>
</dbReference>
<dbReference type="AlphaFoldDB" id="A0A1Z3HPA6"/>
<keyword evidence="3" id="KW-1185">Reference proteome</keyword>
<keyword evidence="2" id="KW-0482">Metalloprotease</keyword>
<evidence type="ECO:0000259" key="1">
    <source>
        <dbReference type="Pfam" id="PF01551"/>
    </source>
</evidence>
<name>A0A1Z3HPA6_9CYAN</name>
<dbReference type="Pfam" id="PF01551">
    <property type="entry name" value="Peptidase_M23"/>
    <property type="match status" value="1"/>
</dbReference>
<dbReference type="Gene3D" id="2.70.70.10">
    <property type="entry name" value="Glucose Permease (Domain IIA)"/>
    <property type="match status" value="1"/>
</dbReference>
<dbReference type="InterPro" id="IPR016047">
    <property type="entry name" value="M23ase_b-sheet_dom"/>
</dbReference>
<gene>
    <name evidence="2" type="ORF">XM38_030830</name>
</gene>
<dbReference type="CDD" id="cd12797">
    <property type="entry name" value="M23_peptidase"/>
    <property type="match status" value="1"/>
</dbReference>
<feature type="domain" description="M23ase beta-sheet core" evidence="1">
    <location>
        <begin position="152"/>
        <end position="250"/>
    </location>
</feature>
<dbReference type="GO" id="GO:0004222">
    <property type="term" value="F:metalloendopeptidase activity"/>
    <property type="evidence" value="ECO:0007669"/>
    <property type="project" value="TreeGrafter"/>
</dbReference>
<dbReference type="InterPro" id="IPR011055">
    <property type="entry name" value="Dup_hybrid_motif"/>
</dbReference>
<dbReference type="Proteomes" id="UP000191901">
    <property type="component" value="Chromosome"/>
</dbReference>
<dbReference type="KEGG" id="hhg:XM38_030830"/>
<organism evidence="2 3">
    <name type="scientific">Halomicronema hongdechloris C2206</name>
    <dbReference type="NCBI Taxonomy" id="1641165"/>
    <lineage>
        <taxon>Bacteria</taxon>
        <taxon>Bacillati</taxon>
        <taxon>Cyanobacteriota</taxon>
        <taxon>Cyanophyceae</taxon>
        <taxon>Nodosilineales</taxon>
        <taxon>Nodosilineaceae</taxon>
        <taxon>Halomicronema</taxon>
    </lineage>
</organism>
<keyword evidence="2" id="KW-0378">Hydrolase</keyword>
<dbReference type="STRING" id="1641165.XM38_13665"/>
<dbReference type="InterPro" id="IPR050570">
    <property type="entry name" value="Cell_wall_metabolism_enzyme"/>
</dbReference>
<dbReference type="GO" id="GO:0006508">
    <property type="term" value="P:proteolysis"/>
    <property type="evidence" value="ECO:0007669"/>
    <property type="project" value="UniProtKB-KW"/>
</dbReference>
<keyword evidence="2" id="KW-0645">Protease</keyword>
<dbReference type="SUPFAM" id="SSF51261">
    <property type="entry name" value="Duplicated hybrid motif"/>
    <property type="match status" value="1"/>
</dbReference>
<dbReference type="PANTHER" id="PTHR21666">
    <property type="entry name" value="PEPTIDASE-RELATED"/>
    <property type="match status" value="1"/>
</dbReference>
<evidence type="ECO:0000313" key="3">
    <source>
        <dbReference type="Proteomes" id="UP000191901"/>
    </source>
</evidence>
<accession>A0A1Z3HPA6</accession>
<protein>
    <submittedName>
        <fullName evidence="2">Metalloprotease</fullName>
        <ecNumber evidence="2">3.4.24.-</ecNumber>
    </submittedName>
</protein>
<evidence type="ECO:0000313" key="2">
    <source>
        <dbReference type="EMBL" id="ASC72129.1"/>
    </source>
</evidence>
<dbReference type="EC" id="3.4.24.-" evidence="2"/>
<proteinExistence type="predicted"/>
<reference evidence="2 3" key="1">
    <citation type="journal article" date="2016" name="Biochim. Biophys. Acta">
        <title>Characterization of red-shifted phycobilisomes isolated from the chlorophyll f-containing cyanobacterium Halomicronema hongdechloris.</title>
        <authorList>
            <person name="Li Y."/>
            <person name="Lin Y."/>
            <person name="Garvey C.J."/>
            <person name="Birch D."/>
            <person name="Corkery R.W."/>
            <person name="Loughlin P.C."/>
            <person name="Scheer H."/>
            <person name="Willows R.D."/>
            <person name="Chen M."/>
        </authorList>
    </citation>
    <scope>NUCLEOTIDE SEQUENCE [LARGE SCALE GENOMIC DNA]</scope>
    <source>
        <strain evidence="2 3">C2206</strain>
    </source>
</reference>
<sequence length="259" mass="28080">MDIRPSAPELGDTIAVIVQSNQGGTAQPTVQLNGQAFPVFPLEAGRFRALLPTSPLNSPGRYLVQVIGDEPTRNLAVWLKNRHFSVQRITLPPDRASIEGTPHEFERVATFKQLVTPERHWQVPFLRPSQGRVSTPYGVRRYYNGVFARDYYHRGVDYAAATGSAVIAPAAGRIVLVGRVRDGFRLHGNTIGIDHGQGVASIFIHLSRIDVTAGEVVQAGQQIGGVGSTGVSTGPHLHWGLYVHGVAVDPVPWRYGGIG</sequence>